<comment type="caution">
    <text evidence="3">The sequence shown here is derived from an EMBL/GenBank/DDBJ whole genome shotgun (WGS) entry which is preliminary data.</text>
</comment>
<keyword evidence="4" id="KW-1185">Reference proteome</keyword>
<reference evidence="3 4" key="1">
    <citation type="submission" date="2019-12" db="EMBL/GenBank/DDBJ databases">
        <title>Genomic-based taxomic classification of the family Erythrobacteraceae.</title>
        <authorList>
            <person name="Xu L."/>
        </authorList>
    </citation>
    <scope>NUCLEOTIDE SEQUENCE [LARGE SCALE GENOMIC DNA]</scope>
    <source>
        <strain evidence="3 4">JCM 17468</strain>
    </source>
</reference>
<dbReference type="Proteomes" id="UP000430272">
    <property type="component" value="Unassembled WGS sequence"/>
</dbReference>
<evidence type="ECO:0000259" key="2">
    <source>
        <dbReference type="Pfam" id="PF25023"/>
    </source>
</evidence>
<dbReference type="Pfam" id="PF25023">
    <property type="entry name" value="TEN_YD-shell"/>
    <property type="match status" value="1"/>
</dbReference>
<dbReference type="PANTHER" id="PTHR32305:SF15">
    <property type="entry name" value="PROTEIN RHSA-RELATED"/>
    <property type="match status" value="1"/>
</dbReference>
<organism evidence="3 4">
    <name type="scientific">Qipengyuania pelagi</name>
    <dbReference type="NCBI Taxonomy" id="994320"/>
    <lineage>
        <taxon>Bacteria</taxon>
        <taxon>Pseudomonadati</taxon>
        <taxon>Pseudomonadota</taxon>
        <taxon>Alphaproteobacteria</taxon>
        <taxon>Sphingomonadales</taxon>
        <taxon>Erythrobacteraceae</taxon>
        <taxon>Qipengyuania</taxon>
    </lineage>
</organism>
<gene>
    <name evidence="3" type="ORF">GRI47_11535</name>
</gene>
<dbReference type="AlphaFoldDB" id="A0A844YCF2"/>
<keyword evidence="1" id="KW-0677">Repeat</keyword>
<name>A0A844YCF2_9SPHN</name>
<dbReference type="InterPro" id="IPR056823">
    <property type="entry name" value="TEN-like_YD-shell"/>
</dbReference>
<dbReference type="PANTHER" id="PTHR32305">
    <property type="match status" value="1"/>
</dbReference>
<dbReference type="EMBL" id="WTYD01000002">
    <property type="protein sequence ID" value="MXO54632.1"/>
    <property type="molecule type" value="Genomic_DNA"/>
</dbReference>
<evidence type="ECO:0000313" key="3">
    <source>
        <dbReference type="EMBL" id="MXO54632.1"/>
    </source>
</evidence>
<protein>
    <recommendedName>
        <fullName evidence="2">Teneurin-like YD-shell domain-containing protein</fullName>
    </recommendedName>
</protein>
<evidence type="ECO:0000313" key="4">
    <source>
        <dbReference type="Proteomes" id="UP000430272"/>
    </source>
</evidence>
<dbReference type="RefSeq" id="WP_160661532.1">
    <property type="nucleotide sequence ID" value="NZ_BAABDV010000001.1"/>
</dbReference>
<dbReference type="PRINTS" id="PR00394">
    <property type="entry name" value="RHSPROTEIN"/>
</dbReference>
<accession>A0A844YCF2</accession>
<evidence type="ECO:0000256" key="1">
    <source>
        <dbReference type="ARBA" id="ARBA00022737"/>
    </source>
</evidence>
<sequence length="380" mass="40729">MQLPTGYDARGNLTSSGSDAFGYSSENFLTSYSHATGSGSLVYDPIGRLYRYTGPSTDTRFAYDGVDMIAEYNGANQMMRRYVHGPGIDNPLVWYEGAGTGDRRYLHTDERGSVTAVSNASGALLGINSYDEYGIPGGAGLGRFRYTGQTWLPELGLYYYKARMYSPTLGRFMQTDPIGYADGMNMYNYVGGDPVNFTDPFGLCENEISWTIMIPTGSLDDDGRITVSFRKETYSQCINNTGIPLPGPIASLVQTLADTASNLSKLTAIEGISFVCSLKREGGETKSGPTYGDKPKEGKGKVLSGLPGGKSAAVAHFLALNLRNGGIVTPGGKAKNALLTSSAGFTLRQNSGENFSIDIEAGALEDAKYENVHFNPVDGC</sequence>
<dbReference type="InterPro" id="IPR022385">
    <property type="entry name" value="Rhs_assc_core"/>
</dbReference>
<dbReference type="NCBIfam" id="TIGR03696">
    <property type="entry name" value="Rhs_assc_core"/>
    <property type="match status" value="1"/>
</dbReference>
<dbReference type="OrthoDB" id="7405368at2"/>
<dbReference type="Gene3D" id="2.180.10.10">
    <property type="entry name" value="RHS repeat-associated core"/>
    <property type="match status" value="1"/>
</dbReference>
<feature type="domain" description="Teneurin-like YD-shell" evidence="2">
    <location>
        <begin position="7"/>
        <end position="180"/>
    </location>
</feature>
<proteinExistence type="predicted"/>
<dbReference type="InterPro" id="IPR050708">
    <property type="entry name" value="T6SS_VgrG/RHS"/>
</dbReference>